<comment type="similarity">
    <text evidence="1">Belongs to the peptidase M28 family.</text>
</comment>
<name>A0AAU9TTC0_EUPED</name>
<feature type="domain" description="Endoplasmic reticulum metallopeptidase 1-like C-terminal" evidence="2">
    <location>
        <begin position="46"/>
        <end position="183"/>
    </location>
</feature>
<evidence type="ECO:0000313" key="4">
    <source>
        <dbReference type="Proteomes" id="UP001153954"/>
    </source>
</evidence>
<proteinExistence type="inferred from homology"/>
<gene>
    <name evidence="3" type="ORF">EEDITHA_LOCUS5154</name>
</gene>
<evidence type="ECO:0000313" key="3">
    <source>
        <dbReference type="EMBL" id="CAH2089061.1"/>
    </source>
</evidence>
<dbReference type="EMBL" id="CAKOGL010000008">
    <property type="protein sequence ID" value="CAH2089061.1"/>
    <property type="molecule type" value="Genomic_DNA"/>
</dbReference>
<reference evidence="3" key="1">
    <citation type="submission" date="2022-03" db="EMBL/GenBank/DDBJ databases">
        <authorList>
            <person name="Tunstrom K."/>
        </authorList>
    </citation>
    <scope>NUCLEOTIDE SEQUENCE</scope>
</reference>
<sequence length="246" mass="26466">MFSWMLPLVVASRRPLVLILSGALVTALTCALVLLTPLGAPYSAERPQRVMLFHTRRTLHGPAPSVDTFYWMPELDVNTPHSLDAYVAGMREARASSAEECARWVYCGAPYFLPVLSLVARGHRLPAPAPPLAELRVRAELRPAGEGARELLLELDGPSHAVVILAPAAGVRVAHCAELGGPPQPGPRWGARDTHFPGARWLQLSAAGHAMHGAAMRHAEHARLLAALPPHAAPTGWGVDLHLLEL</sequence>
<dbReference type="InterPro" id="IPR053973">
    <property type="entry name" value="ERMP1-like_C"/>
</dbReference>
<keyword evidence="4" id="KW-1185">Reference proteome</keyword>
<evidence type="ECO:0000259" key="2">
    <source>
        <dbReference type="Pfam" id="PF22248"/>
    </source>
</evidence>
<accession>A0AAU9TTC0</accession>
<dbReference type="Pfam" id="PF22248">
    <property type="entry name" value="ERMP1_C"/>
    <property type="match status" value="1"/>
</dbReference>
<dbReference type="Proteomes" id="UP001153954">
    <property type="component" value="Unassembled WGS sequence"/>
</dbReference>
<protein>
    <recommendedName>
        <fullName evidence="2">Endoplasmic reticulum metallopeptidase 1-like C-terminal domain-containing protein</fullName>
    </recommendedName>
</protein>
<evidence type="ECO:0000256" key="1">
    <source>
        <dbReference type="ARBA" id="ARBA00010918"/>
    </source>
</evidence>
<organism evidence="3 4">
    <name type="scientific">Euphydryas editha</name>
    <name type="common">Edith's checkerspot</name>
    <dbReference type="NCBI Taxonomy" id="104508"/>
    <lineage>
        <taxon>Eukaryota</taxon>
        <taxon>Metazoa</taxon>
        <taxon>Ecdysozoa</taxon>
        <taxon>Arthropoda</taxon>
        <taxon>Hexapoda</taxon>
        <taxon>Insecta</taxon>
        <taxon>Pterygota</taxon>
        <taxon>Neoptera</taxon>
        <taxon>Endopterygota</taxon>
        <taxon>Lepidoptera</taxon>
        <taxon>Glossata</taxon>
        <taxon>Ditrysia</taxon>
        <taxon>Papilionoidea</taxon>
        <taxon>Nymphalidae</taxon>
        <taxon>Nymphalinae</taxon>
        <taxon>Euphydryas</taxon>
    </lineage>
</organism>
<comment type="caution">
    <text evidence="3">The sequence shown here is derived from an EMBL/GenBank/DDBJ whole genome shotgun (WGS) entry which is preliminary data.</text>
</comment>
<dbReference type="AlphaFoldDB" id="A0AAU9TTC0"/>